<name>A0AAD5VR35_9AGAR</name>
<feature type="compositionally biased region" description="Basic residues" evidence="1">
    <location>
        <begin position="69"/>
        <end position="78"/>
    </location>
</feature>
<evidence type="ECO:0000256" key="1">
    <source>
        <dbReference type="SAM" id="MobiDB-lite"/>
    </source>
</evidence>
<feature type="compositionally biased region" description="Acidic residues" evidence="1">
    <location>
        <begin position="34"/>
        <end position="55"/>
    </location>
</feature>
<comment type="caution">
    <text evidence="2">The sequence shown here is derived from an EMBL/GenBank/DDBJ whole genome shotgun (WGS) entry which is preliminary data.</text>
</comment>
<accession>A0AAD5VR35</accession>
<protein>
    <submittedName>
        <fullName evidence="2">Uncharacterized protein</fullName>
    </submittedName>
</protein>
<gene>
    <name evidence="2" type="ORF">NP233_g7028</name>
</gene>
<keyword evidence="3" id="KW-1185">Reference proteome</keyword>
<evidence type="ECO:0000313" key="2">
    <source>
        <dbReference type="EMBL" id="KAJ3566402.1"/>
    </source>
</evidence>
<dbReference type="Proteomes" id="UP001213000">
    <property type="component" value="Unassembled WGS sequence"/>
</dbReference>
<dbReference type="AlphaFoldDB" id="A0AAD5VR35"/>
<feature type="region of interest" description="Disordered" evidence="1">
    <location>
        <begin position="1"/>
        <end position="86"/>
    </location>
</feature>
<reference evidence="2" key="1">
    <citation type="submission" date="2022-07" db="EMBL/GenBank/DDBJ databases">
        <title>Genome Sequence of Leucocoprinus birnbaumii.</title>
        <authorList>
            <person name="Buettner E."/>
        </authorList>
    </citation>
    <scope>NUCLEOTIDE SEQUENCE</scope>
    <source>
        <strain evidence="2">VT141</strain>
    </source>
</reference>
<sequence>MSKFTVSEPRDDDTLSDVVPSNIVSRQPSQGMDGESESADEAMEEDELISEDVEAEAAAPGETQESKRAARRAQKQKRKADENELHEKCEEMDKAKLADAVKRYSYLLRQTELFKYLVDIKVRCSSIPCR</sequence>
<organism evidence="2 3">
    <name type="scientific">Leucocoprinus birnbaumii</name>
    <dbReference type="NCBI Taxonomy" id="56174"/>
    <lineage>
        <taxon>Eukaryota</taxon>
        <taxon>Fungi</taxon>
        <taxon>Dikarya</taxon>
        <taxon>Basidiomycota</taxon>
        <taxon>Agaricomycotina</taxon>
        <taxon>Agaricomycetes</taxon>
        <taxon>Agaricomycetidae</taxon>
        <taxon>Agaricales</taxon>
        <taxon>Agaricineae</taxon>
        <taxon>Agaricaceae</taxon>
        <taxon>Leucocoprinus</taxon>
    </lineage>
</organism>
<evidence type="ECO:0000313" key="3">
    <source>
        <dbReference type="Proteomes" id="UP001213000"/>
    </source>
</evidence>
<proteinExistence type="predicted"/>
<dbReference type="EMBL" id="JANIEX010000490">
    <property type="protein sequence ID" value="KAJ3566402.1"/>
    <property type="molecule type" value="Genomic_DNA"/>
</dbReference>